<gene>
    <name evidence="1" type="ORF">SPHINGO391_400045</name>
</gene>
<sequence length="39" mass="4613">MALPTLIACLGFGWFFFNYRAGCWLWRGQMLRRFVKAPS</sequence>
<protein>
    <submittedName>
        <fullName evidence="1">Uncharacterized protein</fullName>
    </submittedName>
</protein>
<proteinExistence type="predicted"/>
<name>A0A5E7Z2E1_9SPHN</name>
<evidence type="ECO:0000313" key="1">
    <source>
        <dbReference type="EMBL" id="VVT10855.1"/>
    </source>
</evidence>
<dbReference type="AlphaFoldDB" id="A0A5E7Z2E1"/>
<reference evidence="1 2" key="1">
    <citation type="submission" date="2019-09" db="EMBL/GenBank/DDBJ databases">
        <authorList>
            <person name="Dittami M. S."/>
        </authorList>
    </citation>
    <scope>NUCLEOTIDE SEQUENCE [LARGE SCALE GENOMIC DNA]</scope>
    <source>
        <strain evidence="1">SPHINGO391</strain>
    </source>
</reference>
<organism evidence="1 2">
    <name type="scientific">Sphingomonas aurantiaca</name>
    <dbReference type="NCBI Taxonomy" id="185949"/>
    <lineage>
        <taxon>Bacteria</taxon>
        <taxon>Pseudomonadati</taxon>
        <taxon>Pseudomonadota</taxon>
        <taxon>Alphaproteobacteria</taxon>
        <taxon>Sphingomonadales</taxon>
        <taxon>Sphingomonadaceae</taxon>
        <taxon>Sphingomonas</taxon>
    </lineage>
</organism>
<dbReference type="EMBL" id="CABVLI010000035">
    <property type="protein sequence ID" value="VVT10855.1"/>
    <property type="molecule type" value="Genomic_DNA"/>
</dbReference>
<accession>A0A5E7Z2E1</accession>
<evidence type="ECO:0000313" key="2">
    <source>
        <dbReference type="Proteomes" id="UP000326857"/>
    </source>
</evidence>
<dbReference type="Proteomes" id="UP000326857">
    <property type="component" value="Unassembled WGS sequence"/>
</dbReference>